<reference evidence="2" key="1">
    <citation type="submission" date="2020-02" db="EMBL/GenBank/DDBJ databases">
        <authorList>
            <person name="Meier V. D."/>
        </authorList>
    </citation>
    <scope>NUCLEOTIDE SEQUENCE</scope>
    <source>
        <strain evidence="2">AVDCRST_MAG20</strain>
    </source>
</reference>
<protein>
    <submittedName>
        <fullName evidence="2">Uncharacterized protein</fullName>
    </submittedName>
</protein>
<organism evidence="2">
    <name type="scientific">uncultured Acidimicrobiales bacterium</name>
    <dbReference type="NCBI Taxonomy" id="310071"/>
    <lineage>
        <taxon>Bacteria</taxon>
        <taxon>Bacillati</taxon>
        <taxon>Actinomycetota</taxon>
        <taxon>Acidimicrobiia</taxon>
        <taxon>Acidimicrobiales</taxon>
        <taxon>environmental samples</taxon>
    </lineage>
</organism>
<name>A0A6J4H4G5_9ACTN</name>
<accession>A0A6J4H4G5</accession>
<dbReference type="AlphaFoldDB" id="A0A6J4H4G5"/>
<feature type="compositionally biased region" description="Basic and acidic residues" evidence="1">
    <location>
        <begin position="76"/>
        <end position="85"/>
    </location>
</feature>
<feature type="region of interest" description="Disordered" evidence="1">
    <location>
        <begin position="59"/>
        <end position="126"/>
    </location>
</feature>
<gene>
    <name evidence="2" type="ORF">AVDCRST_MAG20-294</name>
</gene>
<evidence type="ECO:0000256" key="1">
    <source>
        <dbReference type="SAM" id="MobiDB-lite"/>
    </source>
</evidence>
<dbReference type="EMBL" id="CADCSY010000012">
    <property type="protein sequence ID" value="CAA9214010.1"/>
    <property type="molecule type" value="Genomic_DNA"/>
</dbReference>
<evidence type="ECO:0000313" key="2">
    <source>
        <dbReference type="EMBL" id="CAA9214010.1"/>
    </source>
</evidence>
<feature type="compositionally biased region" description="Basic residues" evidence="1">
    <location>
        <begin position="96"/>
        <end position="108"/>
    </location>
</feature>
<proteinExistence type="predicted"/>
<sequence length="149" mass="15693">MAFGQAAGPPATAKQLAALTALLEGAGYASFREARHPFGLTQRQANGKFTQDEAAALLDRLEAGSEAGDDPAAGHADQRSDDRRSTARPVPAERPGRHRAPSTAKRTRPSTGASPHAGDVVTAFPDELLAEELGRRGWTCHPPPSRPLP</sequence>